<evidence type="ECO:0000256" key="2">
    <source>
        <dbReference type="ARBA" id="ARBA00022980"/>
    </source>
</evidence>
<keyword evidence="7" id="KW-1185">Reference proteome</keyword>
<dbReference type="KEGG" id="nabu:FZC36_02380"/>
<evidence type="ECO:0000256" key="4">
    <source>
        <dbReference type="ARBA" id="ARBA00035174"/>
    </source>
</evidence>
<dbReference type="NCBIfam" id="TIGR00009">
    <property type="entry name" value="L28"/>
    <property type="match status" value="1"/>
</dbReference>
<dbReference type="InterPro" id="IPR050096">
    <property type="entry name" value="Bacterial_rp_bL28"/>
</dbReference>
<name>A0A5C0UGK8_9PROT</name>
<sequence>MEILLTYFNLRSIISFMSYCAILGKKKMRGNNVSHANNKTKRDFLGNIHVLTTKNPLIGKFRLKVSAHGMRTIEKKGGIINFLITSKKRNLTEECQRYKKRIIKSMEKAEQKASASTSS</sequence>
<dbReference type="GO" id="GO:1990904">
    <property type="term" value="C:ribonucleoprotein complex"/>
    <property type="evidence" value="ECO:0007669"/>
    <property type="project" value="UniProtKB-KW"/>
</dbReference>
<dbReference type="HAMAP" id="MF_00373">
    <property type="entry name" value="Ribosomal_bL28"/>
    <property type="match status" value="1"/>
</dbReference>
<proteinExistence type="inferred from homology"/>
<dbReference type="Proteomes" id="UP000324924">
    <property type="component" value="Chromosome"/>
</dbReference>
<evidence type="ECO:0000256" key="1">
    <source>
        <dbReference type="ARBA" id="ARBA00008760"/>
    </source>
</evidence>
<dbReference type="GO" id="GO:0003735">
    <property type="term" value="F:structural constituent of ribosome"/>
    <property type="evidence" value="ECO:0007669"/>
    <property type="project" value="InterPro"/>
</dbReference>
<dbReference type="OrthoDB" id="9805609at2"/>
<dbReference type="Pfam" id="PF00830">
    <property type="entry name" value="Ribosomal_L28"/>
    <property type="match status" value="1"/>
</dbReference>
<dbReference type="GO" id="GO:0005840">
    <property type="term" value="C:ribosome"/>
    <property type="evidence" value="ECO:0007669"/>
    <property type="project" value="UniProtKB-KW"/>
</dbReference>
<evidence type="ECO:0000313" key="7">
    <source>
        <dbReference type="Proteomes" id="UP000324924"/>
    </source>
</evidence>
<dbReference type="Gene3D" id="2.30.170.40">
    <property type="entry name" value="Ribosomal protein L28/L24"/>
    <property type="match status" value="1"/>
</dbReference>
<evidence type="ECO:0000256" key="5">
    <source>
        <dbReference type="HAMAP-Rule" id="MF_00373"/>
    </source>
</evidence>
<accession>A0A5C0UGK8</accession>
<dbReference type="GO" id="GO:0006412">
    <property type="term" value="P:translation"/>
    <property type="evidence" value="ECO:0007669"/>
    <property type="project" value="UniProtKB-UniRule"/>
</dbReference>
<dbReference type="InterPro" id="IPR026569">
    <property type="entry name" value="Ribosomal_bL28"/>
</dbReference>
<reference evidence="6 7" key="1">
    <citation type="submission" date="2019-08" db="EMBL/GenBank/DDBJ databases">
        <title>Highly reduced genomes of protist endosymbionts show evolutionary convergence.</title>
        <authorList>
            <person name="George E."/>
            <person name="Husnik F."/>
            <person name="Tashyreva D."/>
            <person name="Prokopchuk G."/>
            <person name="Horak A."/>
            <person name="Kwong W.K."/>
            <person name="Lukes J."/>
            <person name="Keeling P.J."/>
        </authorList>
    </citation>
    <scope>NUCLEOTIDE SEQUENCE [LARGE SCALE GENOMIC DNA]</scope>
    <source>
        <strain evidence="6">1604HC</strain>
    </source>
</reference>
<protein>
    <recommendedName>
        <fullName evidence="4 5">Large ribosomal subunit protein bL28</fullName>
    </recommendedName>
</protein>
<dbReference type="PANTHER" id="PTHR39080">
    <property type="entry name" value="50S RIBOSOMAL PROTEIN L28"/>
    <property type="match status" value="1"/>
</dbReference>
<keyword evidence="3 5" id="KW-0687">Ribonucleoprotein</keyword>
<dbReference type="SUPFAM" id="SSF143800">
    <property type="entry name" value="L28p-like"/>
    <property type="match status" value="1"/>
</dbReference>
<gene>
    <name evidence="5 6" type="primary">rpmB</name>
    <name evidence="6" type="ORF">FZC36_02380</name>
</gene>
<dbReference type="InterPro" id="IPR037147">
    <property type="entry name" value="Ribosomal_bL28_sf"/>
</dbReference>
<dbReference type="InterPro" id="IPR001383">
    <property type="entry name" value="Ribosomal_bL28_bact-type"/>
</dbReference>
<dbReference type="InterPro" id="IPR034704">
    <property type="entry name" value="Ribosomal_bL28/bL31-like_sf"/>
</dbReference>
<comment type="similarity">
    <text evidence="1 5">Belongs to the bacterial ribosomal protein bL28 family.</text>
</comment>
<dbReference type="EMBL" id="CP043314">
    <property type="protein sequence ID" value="QEK39256.1"/>
    <property type="molecule type" value="Genomic_DNA"/>
</dbReference>
<evidence type="ECO:0000256" key="3">
    <source>
        <dbReference type="ARBA" id="ARBA00023274"/>
    </source>
</evidence>
<evidence type="ECO:0000313" key="6">
    <source>
        <dbReference type="EMBL" id="QEK39256.1"/>
    </source>
</evidence>
<dbReference type="PANTHER" id="PTHR39080:SF1">
    <property type="entry name" value="LARGE RIBOSOMAL SUBUNIT PROTEIN BL28A"/>
    <property type="match status" value="1"/>
</dbReference>
<keyword evidence="2 5" id="KW-0689">Ribosomal protein</keyword>
<dbReference type="AlphaFoldDB" id="A0A5C0UGK8"/>
<organism evidence="6 7">
    <name type="scientific">Candidatus Nesciobacter abundans</name>
    <dbReference type="NCBI Taxonomy" id="2601668"/>
    <lineage>
        <taxon>Bacteria</taxon>
        <taxon>Pseudomonadati</taxon>
        <taxon>Pseudomonadota</taxon>
        <taxon>Alphaproteobacteria</taxon>
        <taxon>Holosporales</taxon>
        <taxon>Holosporaceae</taxon>
        <taxon>Candidatus Nesciobacter</taxon>
    </lineage>
</organism>